<dbReference type="Proteomes" id="UP000298390">
    <property type="component" value="Unassembled WGS sequence"/>
</dbReference>
<sequence length="705" mass="75505">MSATAPSGALPNKPVTRSSLRQSLNLASMGKALADVMYKDGKDGAEREKGSKKSARRSSTIAVSQAPASRPSLDKAMLQKAEPSPDAKSKTLGRHTRRTSAVKKPVATDSEDRSSSPLTPKTALPRSGSLRPRTSNAVSALPKYRPRPRSMIVEESVKPPSPTRLGGKAIDRSPVEKKKVVHKRSATLEPPSSAGKLSRSVSPNPHPDALKVDLKGAINVAPRTPEKKVASAKRSAAPPSTPRHGSSARASKSAKTSSNASAPRNISRPSSSASSSTSSLTPQTPKTGLLRSAVKKTSSSSVQRDSPSPSPLRGVVAQFQDSPLTQVSTRKNLPSTPSPVRHQSTTPTASAFAEGHSIDSVDAHDVEFLLSGVASPTAPTPALPRFRVMTERERRNAMTPPRPGFLPARSNLSYLSPEKPSSTNSSPFLRPLHRQMGNDRGSILSWEQLAKHSRTLQDDEVDHMLSEMPAPFRSGAVSPSLSTSTHDVPDSPTLSAMPSPGGYGSISQVLLPDVTPSPAVYNKAELFNVSADASTEDGAAVTLLRLQLASAETKARDRLAEIESLESQLQTAKAARLRDSEELAKQVSELEDRVHGNLHVDAERMEYITSLETQIHQAQVVREQAIQQALQQMQERAQAAHFAALREQQQKMMVVTCAGTAAEAWSAVRDVADGELELVRANREMLTVLLAGLNQSHWQLARATA</sequence>
<evidence type="ECO:0000313" key="4">
    <source>
        <dbReference type="Proteomes" id="UP000298390"/>
    </source>
</evidence>
<feature type="coiled-coil region" evidence="1">
    <location>
        <begin position="548"/>
        <end position="582"/>
    </location>
</feature>
<feature type="region of interest" description="Disordered" evidence="2">
    <location>
        <begin position="38"/>
        <end position="350"/>
    </location>
</feature>
<organism evidence="3 4">
    <name type="scientific">Rhodofomes roseus</name>
    <dbReference type="NCBI Taxonomy" id="34475"/>
    <lineage>
        <taxon>Eukaryota</taxon>
        <taxon>Fungi</taxon>
        <taxon>Dikarya</taxon>
        <taxon>Basidiomycota</taxon>
        <taxon>Agaricomycotina</taxon>
        <taxon>Agaricomycetes</taxon>
        <taxon>Polyporales</taxon>
        <taxon>Rhodofomes</taxon>
    </lineage>
</organism>
<feature type="compositionally biased region" description="Polar residues" evidence="2">
    <location>
        <begin position="57"/>
        <end position="67"/>
    </location>
</feature>
<protein>
    <submittedName>
        <fullName evidence="3">Uncharacterized protein</fullName>
    </submittedName>
</protein>
<feature type="compositionally biased region" description="Basic and acidic residues" evidence="2">
    <location>
        <begin position="169"/>
        <end position="178"/>
    </location>
</feature>
<name>A0A4Y9Z2Y1_9APHY</name>
<proteinExistence type="predicted"/>
<evidence type="ECO:0000256" key="1">
    <source>
        <dbReference type="SAM" id="Coils"/>
    </source>
</evidence>
<evidence type="ECO:0000313" key="3">
    <source>
        <dbReference type="EMBL" id="TFY67739.1"/>
    </source>
</evidence>
<gene>
    <name evidence="3" type="ORF">EVJ58_g1423</name>
</gene>
<dbReference type="EMBL" id="SEKV01000046">
    <property type="protein sequence ID" value="TFY67739.1"/>
    <property type="molecule type" value="Genomic_DNA"/>
</dbReference>
<feature type="compositionally biased region" description="Polar residues" evidence="2">
    <location>
        <begin position="319"/>
        <end position="335"/>
    </location>
</feature>
<feature type="region of interest" description="Disordered" evidence="2">
    <location>
        <begin position="1"/>
        <end position="23"/>
    </location>
</feature>
<feature type="compositionally biased region" description="Low complexity" evidence="2">
    <location>
        <begin position="247"/>
        <end position="279"/>
    </location>
</feature>
<comment type="caution">
    <text evidence="3">The sequence shown here is derived from an EMBL/GenBank/DDBJ whole genome shotgun (WGS) entry which is preliminary data.</text>
</comment>
<evidence type="ECO:0000256" key="2">
    <source>
        <dbReference type="SAM" id="MobiDB-lite"/>
    </source>
</evidence>
<feature type="compositionally biased region" description="Polar residues" evidence="2">
    <location>
        <begin position="477"/>
        <end position="496"/>
    </location>
</feature>
<accession>A0A4Y9Z2Y1</accession>
<feature type="compositionally biased region" description="Basic and acidic residues" evidence="2">
    <location>
        <begin position="38"/>
        <end position="51"/>
    </location>
</feature>
<feature type="compositionally biased region" description="Low complexity" evidence="2">
    <location>
        <begin position="298"/>
        <end position="307"/>
    </location>
</feature>
<feature type="compositionally biased region" description="Basic residues" evidence="2">
    <location>
        <begin position="91"/>
        <end position="101"/>
    </location>
</feature>
<feature type="region of interest" description="Disordered" evidence="2">
    <location>
        <begin position="394"/>
        <end position="428"/>
    </location>
</feature>
<feature type="region of interest" description="Disordered" evidence="2">
    <location>
        <begin position="473"/>
        <end position="500"/>
    </location>
</feature>
<dbReference type="STRING" id="34475.A0A4Y9Z2Y1"/>
<reference evidence="3 4" key="1">
    <citation type="submission" date="2019-01" db="EMBL/GenBank/DDBJ databases">
        <title>Genome sequencing of the rare red list fungi Fomitopsis rosea.</title>
        <authorList>
            <person name="Buettner E."/>
            <person name="Kellner H."/>
        </authorList>
    </citation>
    <scope>NUCLEOTIDE SEQUENCE [LARGE SCALE GENOMIC DNA]</scope>
    <source>
        <strain evidence="3 4">DSM 105464</strain>
    </source>
</reference>
<dbReference type="AlphaFoldDB" id="A0A4Y9Z2Y1"/>
<feature type="compositionally biased region" description="Polar residues" evidence="2">
    <location>
        <begin position="410"/>
        <end position="427"/>
    </location>
</feature>
<keyword evidence="1" id="KW-0175">Coiled coil</keyword>